<dbReference type="InterPro" id="IPR011989">
    <property type="entry name" value="ARM-like"/>
</dbReference>
<dbReference type="InterPro" id="IPR055408">
    <property type="entry name" value="HEAT_MROH2B-like"/>
</dbReference>
<keyword evidence="7" id="KW-1185">Reference proteome</keyword>
<feature type="domain" description="Maestro-like HEAT-repeats" evidence="3">
    <location>
        <begin position="520"/>
        <end position="749"/>
    </location>
</feature>
<evidence type="ECO:0000259" key="4">
    <source>
        <dbReference type="Pfam" id="PF23210"/>
    </source>
</evidence>
<dbReference type="Pfam" id="PF23227">
    <property type="entry name" value="HEAT_MROH2B_C"/>
    <property type="match status" value="1"/>
</dbReference>
<dbReference type="SUPFAM" id="SSF48371">
    <property type="entry name" value="ARM repeat"/>
    <property type="match status" value="2"/>
</dbReference>
<dbReference type="Gene3D" id="1.25.10.10">
    <property type="entry name" value="Leucine-rich Repeat Variant"/>
    <property type="match status" value="3"/>
</dbReference>
<feature type="compositionally biased region" description="Basic residues" evidence="2">
    <location>
        <begin position="7"/>
        <end position="16"/>
    </location>
</feature>
<evidence type="ECO:0000259" key="5">
    <source>
        <dbReference type="Pfam" id="PF23227"/>
    </source>
</evidence>
<evidence type="ECO:0000313" key="7">
    <source>
        <dbReference type="Proteomes" id="UP001142489"/>
    </source>
</evidence>
<name>A0A9Q0XZ61_9SAUR</name>
<evidence type="ECO:0000259" key="3">
    <source>
        <dbReference type="Pfam" id="PF21047"/>
    </source>
</evidence>
<protein>
    <submittedName>
        <fullName evidence="6">Uncharacterized protein</fullName>
    </submittedName>
</protein>
<gene>
    <name evidence="6" type="ORF">JRQ81_013093</name>
</gene>
<organism evidence="6 7">
    <name type="scientific">Phrynocephalus forsythii</name>
    <dbReference type="NCBI Taxonomy" id="171643"/>
    <lineage>
        <taxon>Eukaryota</taxon>
        <taxon>Metazoa</taxon>
        <taxon>Chordata</taxon>
        <taxon>Craniata</taxon>
        <taxon>Vertebrata</taxon>
        <taxon>Euteleostomi</taxon>
        <taxon>Lepidosauria</taxon>
        <taxon>Squamata</taxon>
        <taxon>Bifurcata</taxon>
        <taxon>Unidentata</taxon>
        <taxon>Episquamata</taxon>
        <taxon>Toxicofera</taxon>
        <taxon>Iguania</taxon>
        <taxon>Acrodonta</taxon>
        <taxon>Agamidae</taxon>
        <taxon>Agaminae</taxon>
        <taxon>Phrynocephalus</taxon>
    </lineage>
</organism>
<dbReference type="InterPro" id="IPR055406">
    <property type="entry name" value="HEAT_Maestro"/>
</dbReference>
<feature type="domain" description="Maestro/Maestro-like HEAT-repeats" evidence="5">
    <location>
        <begin position="941"/>
        <end position="1203"/>
    </location>
</feature>
<dbReference type="Proteomes" id="UP001142489">
    <property type="component" value="Unassembled WGS sequence"/>
</dbReference>
<dbReference type="PANTHER" id="PTHR23120">
    <property type="entry name" value="MAESTRO-RELATED HEAT DOMAIN-CONTAINING"/>
    <property type="match status" value="1"/>
</dbReference>
<dbReference type="InterPro" id="IPR048465">
    <property type="entry name" value="Maestro-like_HEAT"/>
</dbReference>
<evidence type="ECO:0000256" key="2">
    <source>
        <dbReference type="SAM" id="MobiDB-lite"/>
    </source>
</evidence>
<accession>A0A9Q0XZ61</accession>
<dbReference type="OrthoDB" id="1884734at2759"/>
<proteinExistence type="predicted"/>
<dbReference type="Pfam" id="PF23210">
    <property type="entry name" value="HEAT_Maestro_2"/>
    <property type="match status" value="1"/>
</dbReference>
<dbReference type="Pfam" id="PF21047">
    <property type="entry name" value="HEAT_Maestro"/>
    <property type="match status" value="1"/>
</dbReference>
<feature type="domain" description="MROH2B-like HEAT-repeats" evidence="4">
    <location>
        <begin position="227"/>
        <end position="494"/>
    </location>
</feature>
<dbReference type="InterPro" id="IPR045206">
    <property type="entry name" value="Maestro_heat-like_prot"/>
</dbReference>
<dbReference type="PANTHER" id="PTHR23120:SF42">
    <property type="entry name" value="MAESTRO HEAT-LIKE REPEAT FAMILY MEMBER 3"/>
    <property type="match status" value="1"/>
</dbReference>
<dbReference type="AlphaFoldDB" id="A0A9Q0XZ61"/>
<dbReference type="GO" id="GO:0005737">
    <property type="term" value="C:cytoplasm"/>
    <property type="evidence" value="ECO:0007669"/>
    <property type="project" value="TreeGrafter"/>
</dbReference>
<comment type="caution">
    <text evidence="6">The sequence shown here is derived from an EMBL/GenBank/DDBJ whole genome shotgun (WGS) entry which is preliminary data.</text>
</comment>
<evidence type="ECO:0000256" key="1">
    <source>
        <dbReference type="ARBA" id="ARBA00022737"/>
    </source>
</evidence>
<feature type="compositionally biased region" description="Polar residues" evidence="2">
    <location>
        <begin position="20"/>
        <end position="51"/>
    </location>
</feature>
<feature type="region of interest" description="Disordered" evidence="2">
    <location>
        <begin position="1"/>
        <end position="74"/>
    </location>
</feature>
<reference evidence="6" key="1">
    <citation type="journal article" date="2023" name="DNA Res.">
        <title>Chromosome-level genome assembly of Phrynocephalus forsythii using third-generation DNA sequencing and Hi-C analysis.</title>
        <authorList>
            <person name="Qi Y."/>
            <person name="Zhao W."/>
            <person name="Zhao Y."/>
            <person name="Niu C."/>
            <person name="Cao S."/>
            <person name="Zhang Y."/>
        </authorList>
    </citation>
    <scope>NUCLEOTIDE SEQUENCE</scope>
    <source>
        <tissue evidence="6">Muscle</tissue>
    </source>
</reference>
<dbReference type="InterPro" id="IPR016024">
    <property type="entry name" value="ARM-type_fold"/>
</dbReference>
<evidence type="ECO:0000313" key="6">
    <source>
        <dbReference type="EMBL" id="KAJ7335152.1"/>
    </source>
</evidence>
<dbReference type="EMBL" id="JAPFRF010000004">
    <property type="protein sequence ID" value="KAJ7335152.1"/>
    <property type="molecule type" value="Genomic_DNA"/>
</dbReference>
<keyword evidence="1" id="KW-0677">Repeat</keyword>
<feature type="region of interest" description="Disordered" evidence="2">
    <location>
        <begin position="86"/>
        <end position="109"/>
    </location>
</feature>
<sequence length="1238" mass="139728">MMTSFLKKFRVLKKKDTRNNEPLPQSTRGRPESSFQPSSSQDPASQRTTQLLPLLVKPSPASAEAKKKTAQPQTVVLPELVQRAANSQSTSVANRANDKRVSQSPAETAKEQIALPKVFVRDKSKKTSTPPEKKRLTAVGPLYPELSDEQFRFLWDSKKFPRGKPIREYLEMMDEREILDTILVYLYQPPPKPSAVDPRQLRRKWTATSIDAGLASSKTEGFPKTLKSTPQDKIPIYKYFGMKLRDSRHKDVVSEYLHMLMGFSAQDEVDREGVSETIGVVAFSHLAEILGVLRDYSHTMPPRKSITPEVMLEQETRTASERQIRTTLILCYGQAALGAKPEDMLMLVDFIVAEILYQFRGTNKDETMKKTFMRSVIMISKALLHSKKEDVQFPHKSELVISIIEVIEEEPSGSFSITILHQAMITVTCMTTLKPPLDSEVRSELVSKSVKKVFSLPALKVTKLKAGSPMHPIQTQDFYYQTVMACHNMLIGLLSEAPNLESLQDILIHTNRWMESQKNYERERAIRGTSQLLKFASEHLEFDTSVEFSLLGQLVAVLALHITDSVKEVGQVAAEAIYHLHYIIMSRMAKEMEKKHRNKKGNVVKWYREDFFIPGPSVFYNNISKVAKAFGEHLSTNQLTDLSLKTIGSLTKEDKAISQAAGVLLSSFLEECGMDLEDLSIIVKEIYNHLSDITDPVTKEETLKAVCSLASKRLNGVVDILLECSAECDDTVAEIWKALVADPYSSIKLMRPLLKRLQDEDPLSEVTYRRHSKSIMPMAATNALCLILSLPEAADALQNKFPHLLIALATQIYFVLGTGRRGSKRPSAAADTFLCPSPLSTTIQALKNLIACAGYIKEYNILGMQGCWDMLSNSDKYFDGIYKLVRVLFSFSKTHLKMTFKQANAYLRRLDPKEKAVGMAFFTELLSYPEIGHFFVKQDILDVLQESILGSLPLMQVFSIRGLGHILQHPMEDEFLEPLLPPLLSCASDPDQNIAKESIKTLQHMFQHLDVEEFGYVGTGLIPQLVKHFNHDDNEMRCASITLFAILLKGVNENSRSMVMEDVLRGLVPLLIQLADAWTREAARTALVSCAAFMNWTDLPRNLFDYEVHENLYITYSNICQYIVWNYKNKFPDMLSQMVEYLKSRNASYREAAAILIASNTLLMRSNVVTTEQVENVFLALRELQGDCDASVAHAAVEAIEEVFRQCGPRISPQIVPSQLALLLKNNMAKPPFETRRH</sequence>